<feature type="chain" id="PRO_5045323665" description="DUF7223 domain-containing protein" evidence="1">
    <location>
        <begin position="20"/>
        <end position="579"/>
    </location>
</feature>
<keyword evidence="1" id="KW-0732">Signal</keyword>
<evidence type="ECO:0000313" key="3">
    <source>
        <dbReference type="EMBL" id="KAH6601431.1"/>
    </source>
</evidence>
<feature type="domain" description="DUF7223" evidence="2">
    <location>
        <begin position="219"/>
        <end position="450"/>
    </location>
</feature>
<dbReference type="EMBL" id="JAFCIX010000006">
    <property type="protein sequence ID" value="KAH6601431.1"/>
    <property type="molecule type" value="Genomic_DNA"/>
</dbReference>
<feature type="signal peptide" evidence="1">
    <location>
        <begin position="1"/>
        <end position="19"/>
    </location>
</feature>
<organism evidence="3 4">
    <name type="scientific">Batrachochytrium salamandrivorans</name>
    <dbReference type="NCBI Taxonomy" id="1357716"/>
    <lineage>
        <taxon>Eukaryota</taxon>
        <taxon>Fungi</taxon>
        <taxon>Fungi incertae sedis</taxon>
        <taxon>Chytridiomycota</taxon>
        <taxon>Chytridiomycota incertae sedis</taxon>
        <taxon>Chytridiomycetes</taxon>
        <taxon>Rhizophydiales</taxon>
        <taxon>Rhizophydiales incertae sedis</taxon>
        <taxon>Batrachochytrium</taxon>
    </lineage>
</organism>
<keyword evidence="4" id="KW-1185">Reference proteome</keyword>
<evidence type="ECO:0000259" key="2">
    <source>
        <dbReference type="Pfam" id="PF23865"/>
    </source>
</evidence>
<reference evidence="3 4" key="1">
    <citation type="submission" date="2021-02" db="EMBL/GenBank/DDBJ databases">
        <title>Variation within the Batrachochytrium salamandrivorans European outbreak.</title>
        <authorList>
            <person name="Kelly M."/>
            <person name="Pasmans F."/>
            <person name="Shea T.P."/>
            <person name="Munoz J.F."/>
            <person name="Carranza S."/>
            <person name="Cuomo C.A."/>
            <person name="Martel A."/>
        </authorList>
    </citation>
    <scope>NUCLEOTIDE SEQUENCE [LARGE SCALE GENOMIC DNA]</scope>
    <source>
        <strain evidence="3 4">AMFP18/2</strain>
    </source>
</reference>
<evidence type="ECO:0000256" key="1">
    <source>
        <dbReference type="SAM" id="SignalP"/>
    </source>
</evidence>
<accession>A0ABQ8FPY7</accession>
<dbReference type="Pfam" id="PF23865">
    <property type="entry name" value="DUF7223"/>
    <property type="match status" value="1"/>
</dbReference>
<gene>
    <name evidence="3" type="ORF">BASA50_001620</name>
</gene>
<proteinExistence type="predicted"/>
<sequence>MQLSVLLILAASVVYELSAEGIDTPLGDQRGSRRTNKDLWRTPMLVLRTFSCDAKPSKESVAQWYDPSAGENSGVIAGMKIAASVPSVNLDNIEGVSSITCTENKVTMVTTSITDCLDWNLEKTLLLIDVKHNCGVKREEKFNMLLATTWTVDIKSLTVVFETIDPEAAGVTGTYDIVATPGVHLNTHKQPKEKIVKSNGKKKSRCPVLFDKTKNMRLNVDASINRNFDLRSLDGDTSIHMGCNPCTLKGESMIIIKANGRLFKRPEISVTWEGNVDVIAMISFKADVSMTKESNEITLLQYPIGAIHIPGILTVGPTLTLNARGQVVVSGSVDADIAFSSSLPNFHAKISTIEKKRVSGFSPVYSITADVNAAIQGKAQLVLAPKLELSASIFNHKVEAISISLDAEMGMTFEMCAKLEAEGSSSKAISGSAEATVSVALDISTSVNANLFGSDISLYSSKSFEMFKKLVKHRSLQTVCALVICRQQFRNNDSGYWVAALDPGVENVYTWLRGGVLNGEADLDQRWLDGTVEHESTGTRHDNRALAARLADFLQVVYQQYQSTLWNNTTGIALWKLAN</sequence>
<dbReference type="Proteomes" id="UP001648503">
    <property type="component" value="Unassembled WGS sequence"/>
</dbReference>
<dbReference type="InterPro" id="IPR055647">
    <property type="entry name" value="DUF7223"/>
</dbReference>
<name>A0ABQ8FPY7_9FUNG</name>
<comment type="caution">
    <text evidence="3">The sequence shown here is derived from an EMBL/GenBank/DDBJ whole genome shotgun (WGS) entry which is preliminary data.</text>
</comment>
<evidence type="ECO:0000313" key="4">
    <source>
        <dbReference type="Proteomes" id="UP001648503"/>
    </source>
</evidence>
<protein>
    <recommendedName>
        <fullName evidence="2">DUF7223 domain-containing protein</fullName>
    </recommendedName>
</protein>